<proteinExistence type="predicted"/>
<feature type="domain" description="HTH cro/C1-type" evidence="1">
    <location>
        <begin position="5"/>
        <end position="31"/>
    </location>
</feature>
<protein>
    <submittedName>
        <fullName evidence="2">Helix-turn-helix transcriptional regulator</fullName>
    </submittedName>
</protein>
<evidence type="ECO:0000313" key="3">
    <source>
        <dbReference type="Proteomes" id="UP000309170"/>
    </source>
</evidence>
<gene>
    <name evidence="2" type="ORF">FC678_04035</name>
</gene>
<accession>A0A9X8ZK42</accession>
<organism evidence="2 3">
    <name type="scientific">Peribacillus simplex</name>
    <dbReference type="NCBI Taxonomy" id="1478"/>
    <lineage>
        <taxon>Bacteria</taxon>
        <taxon>Bacillati</taxon>
        <taxon>Bacillota</taxon>
        <taxon>Bacilli</taxon>
        <taxon>Bacillales</taxon>
        <taxon>Bacillaceae</taxon>
        <taxon>Peribacillus</taxon>
    </lineage>
</organism>
<dbReference type="RefSeq" id="WP_137020049.1">
    <property type="nucleotide sequence ID" value="NZ_SZNS01000077.1"/>
</dbReference>
<dbReference type="Pfam" id="PF01381">
    <property type="entry name" value="HTH_3"/>
    <property type="match status" value="1"/>
</dbReference>
<dbReference type="OrthoDB" id="72638at2"/>
<comment type="caution">
    <text evidence="2">The sequence shown here is derived from an EMBL/GenBank/DDBJ whole genome shotgun (WGS) entry which is preliminary data.</text>
</comment>
<dbReference type="InterPro" id="IPR010982">
    <property type="entry name" value="Lambda_DNA-bd_dom_sf"/>
</dbReference>
<name>A0A9X8ZK42_9BACI</name>
<sequence length="92" mass="10498">MVHAWEKGIKKINLENLLKIADLYEVSLDELVGRTPPSISTQDLADILGQHKVFYQGYHYPKTLSKKSSKPSKVTCGTNSGMRMERNIFWCL</sequence>
<dbReference type="InterPro" id="IPR001387">
    <property type="entry name" value="Cro/C1-type_HTH"/>
</dbReference>
<dbReference type="AlphaFoldDB" id="A0A9X8ZK42"/>
<evidence type="ECO:0000313" key="2">
    <source>
        <dbReference type="EMBL" id="TKH14776.1"/>
    </source>
</evidence>
<dbReference type="CDD" id="cd00093">
    <property type="entry name" value="HTH_XRE"/>
    <property type="match status" value="1"/>
</dbReference>
<dbReference type="EMBL" id="SZNT01000040">
    <property type="protein sequence ID" value="TKH14776.1"/>
    <property type="molecule type" value="Genomic_DNA"/>
</dbReference>
<dbReference type="SUPFAM" id="SSF47413">
    <property type="entry name" value="lambda repressor-like DNA-binding domains"/>
    <property type="match status" value="1"/>
</dbReference>
<reference evidence="2 3" key="1">
    <citation type="journal article" date="2019" name="Environ. Microbiol.">
        <title>An active ?-lactamase is a part of an orchestrated cell wall stress resistance network of Bacillus subtilis and related rhizosphere species.</title>
        <authorList>
            <person name="Bucher T."/>
            <person name="Keren-Paz A."/>
            <person name="Hausser J."/>
            <person name="Olender T."/>
            <person name="Cytryn E."/>
            <person name="Kolodkin-Gal I."/>
        </authorList>
    </citation>
    <scope>NUCLEOTIDE SEQUENCE [LARGE SCALE GENOMIC DNA]</scope>
    <source>
        <strain evidence="2 3">I4</strain>
    </source>
</reference>
<evidence type="ECO:0000259" key="1">
    <source>
        <dbReference type="PROSITE" id="PS50943"/>
    </source>
</evidence>
<dbReference type="Gene3D" id="1.10.260.40">
    <property type="entry name" value="lambda repressor-like DNA-binding domains"/>
    <property type="match status" value="1"/>
</dbReference>
<dbReference type="GO" id="GO:0003677">
    <property type="term" value="F:DNA binding"/>
    <property type="evidence" value="ECO:0007669"/>
    <property type="project" value="InterPro"/>
</dbReference>
<dbReference type="PROSITE" id="PS50943">
    <property type="entry name" value="HTH_CROC1"/>
    <property type="match status" value="1"/>
</dbReference>
<dbReference type="Proteomes" id="UP000309170">
    <property type="component" value="Unassembled WGS sequence"/>
</dbReference>